<evidence type="ECO:0000256" key="1">
    <source>
        <dbReference type="ARBA" id="ARBA00005056"/>
    </source>
</evidence>
<dbReference type="AlphaFoldDB" id="A0A4V6I3J0"/>
<dbReference type="Gene3D" id="3.30.70.260">
    <property type="match status" value="1"/>
</dbReference>
<dbReference type="InterPro" id="IPR016204">
    <property type="entry name" value="HDH"/>
</dbReference>
<dbReference type="GO" id="GO:0009086">
    <property type="term" value="P:methionine biosynthetic process"/>
    <property type="evidence" value="ECO:0007669"/>
    <property type="project" value="UniProtKB-KW"/>
</dbReference>
<dbReference type="OrthoDB" id="9808167at2"/>
<evidence type="ECO:0000256" key="10">
    <source>
        <dbReference type="ARBA" id="ARBA00023167"/>
    </source>
</evidence>
<dbReference type="EC" id="1.1.1.3" evidence="4 13"/>
<evidence type="ECO:0000256" key="3">
    <source>
        <dbReference type="ARBA" id="ARBA00006753"/>
    </source>
</evidence>
<evidence type="ECO:0000256" key="13">
    <source>
        <dbReference type="RuleBase" id="RU000579"/>
    </source>
</evidence>
<dbReference type="InterPro" id="IPR045865">
    <property type="entry name" value="ACT-like_dom_sf"/>
</dbReference>
<dbReference type="InterPro" id="IPR002912">
    <property type="entry name" value="ACT_dom"/>
</dbReference>
<feature type="domain" description="ACT" evidence="15">
    <location>
        <begin position="353"/>
        <end position="428"/>
    </location>
</feature>
<dbReference type="GeneID" id="82322181"/>
<sequence>MSKLIVGIVGFGVVGSSVLKALLANRNIISARAGKEIEVKHIIVRDEAKAHIKLRNLNATDVKVSTNVDDILQDCEIEVVIELMGGVESAYEIAIKALKAKKAFITANKAMLAYHRYDIAPLANGLPVGFEASVCGGIPIIRVLKDGLSANHILAIAGILNGTSNYILTQMQQYNQDFYTALTQAQNLGYAEADPTLDISGGDAGHKLLILASLAYGINAMPEEILIEGIEGIMPDDIEFANEFGYVIKLLGIAKKQENEVELRVHPCMIKKGAMLSKVDNVMNGISVIGDYVGESMYYGAGAGGDATASSVVSDIIAIARGESAAMLGFSQPLEGNEHLKLKNIDEIYSQYYIRLYVCDKPGVLGQVSQILGQHNISIGAFLQKETNDKNIAKMLLSTHHCYERDINAALLELERLDSISQKPYKMRIEY</sequence>
<dbReference type="EMBL" id="JRMQ02000013">
    <property type="protein sequence ID" value="TLE00273.1"/>
    <property type="molecule type" value="Genomic_DNA"/>
</dbReference>
<keyword evidence="8 12" id="KW-0521">NADP</keyword>
<reference evidence="16 17" key="1">
    <citation type="journal article" date="2014" name="Genome Announc.">
        <title>Draft genome sequences of eight enterohepatic helicobacter species isolated from both laboratory and wild rodents.</title>
        <authorList>
            <person name="Sheh A."/>
            <person name="Shen Z."/>
            <person name="Fox J.G."/>
        </authorList>
    </citation>
    <scope>NUCLEOTIDE SEQUENCE [LARGE SCALE GENOMIC DNA]</scope>
    <source>
        <strain evidence="16 17">MIT 01-6451</strain>
    </source>
</reference>
<comment type="pathway">
    <text evidence="1 13">Amino-acid biosynthesis; L-threonine biosynthesis; L-threonine from L-aspartate: step 3/5.</text>
</comment>
<evidence type="ECO:0000256" key="12">
    <source>
        <dbReference type="PIRSR" id="PIRSR000098-2"/>
    </source>
</evidence>
<feature type="binding site" evidence="12">
    <location>
        <begin position="9"/>
        <end position="16"/>
    </location>
    <ligand>
        <name>NADP(+)</name>
        <dbReference type="ChEBI" id="CHEBI:58349"/>
    </ligand>
</feature>
<keyword evidence="6 13" id="KW-0028">Amino-acid biosynthesis</keyword>
<dbReference type="InterPro" id="IPR005106">
    <property type="entry name" value="Asp/hSer_DH_NAD-bd"/>
</dbReference>
<evidence type="ECO:0000256" key="2">
    <source>
        <dbReference type="ARBA" id="ARBA00005062"/>
    </source>
</evidence>
<dbReference type="InterPro" id="IPR001342">
    <property type="entry name" value="HDH_cat"/>
</dbReference>
<evidence type="ECO:0000313" key="16">
    <source>
        <dbReference type="EMBL" id="TLE00273.1"/>
    </source>
</evidence>
<dbReference type="RefSeq" id="WP_034360338.1">
    <property type="nucleotide sequence ID" value="NZ_CAJUDB010000015.1"/>
</dbReference>
<comment type="similarity">
    <text evidence="3 14">Belongs to the homoserine dehydrogenase family.</text>
</comment>
<comment type="pathway">
    <text evidence="2 13">Amino-acid biosynthesis; L-methionine biosynthesis via de novo pathway; L-homoserine from L-aspartate: step 3/3.</text>
</comment>
<feature type="binding site" evidence="12">
    <location>
        <position position="192"/>
    </location>
    <ligand>
        <name>L-homoserine</name>
        <dbReference type="ChEBI" id="CHEBI:57476"/>
    </ligand>
</feature>
<evidence type="ECO:0000259" key="15">
    <source>
        <dbReference type="PROSITE" id="PS51671"/>
    </source>
</evidence>
<dbReference type="STRING" id="425400.LS65_00330"/>
<organism evidence="16 17">
    <name type="scientific">Helicobacter japonicus</name>
    <dbReference type="NCBI Taxonomy" id="425400"/>
    <lineage>
        <taxon>Bacteria</taxon>
        <taxon>Pseudomonadati</taxon>
        <taxon>Campylobacterota</taxon>
        <taxon>Epsilonproteobacteria</taxon>
        <taxon>Campylobacterales</taxon>
        <taxon>Helicobacteraceae</taxon>
        <taxon>Helicobacter</taxon>
    </lineage>
</organism>
<dbReference type="UniPathway" id="UPA00051">
    <property type="reaction ID" value="UER00465"/>
</dbReference>
<evidence type="ECO:0000256" key="7">
    <source>
        <dbReference type="ARBA" id="ARBA00022697"/>
    </source>
</evidence>
<evidence type="ECO:0000256" key="4">
    <source>
        <dbReference type="ARBA" id="ARBA00013213"/>
    </source>
</evidence>
<evidence type="ECO:0000256" key="14">
    <source>
        <dbReference type="RuleBase" id="RU004171"/>
    </source>
</evidence>
<dbReference type="SUPFAM" id="SSF55347">
    <property type="entry name" value="Glyceraldehyde-3-phosphate dehydrogenase-like, C-terminal domain"/>
    <property type="match status" value="1"/>
</dbReference>
<dbReference type="InterPro" id="IPR036291">
    <property type="entry name" value="NAD(P)-bd_dom_sf"/>
</dbReference>
<comment type="caution">
    <text evidence="16">The sequence shown here is derived from an EMBL/GenBank/DDBJ whole genome shotgun (WGS) entry which is preliminary data.</text>
</comment>
<dbReference type="UniPathway" id="UPA00050">
    <property type="reaction ID" value="UER00063"/>
</dbReference>
<evidence type="ECO:0000256" key="8">
    <source>
        <dbReference type="ARBA" id="ARBA00022857"/>
    </source>
</evidence>
<dbReference type="InterPro" id="IPR019811">
    <property type="entry name" value="HDH_CS"/>
</dbReference>
<feature type="active site" description="Proton donor" evidence="11">
    <location>
        <position position="207"/>
    </location>
</feature>
<dbReference type="Pfam" id="PF03447">
    <property type="entry name" value="NAD_binding_3"/>
    <property type="match status" value="1"/>
</dbReference>
<dbReference type="GO" id="GO:0050661">
    <property type="term" value="F:NADP binding"/>
    <property type="evidence" value="ECO:0007669"/>
    <property type="project" value="InterPro"/>
</dbReference>
<evidence type="ECO:0000256" key="11">
    <source>
        <dbReference type="PIRSR" id="PIRSR000098-1"/>
    </source>
</evidence>
<dbReference type="FunFam" id="3.30.360.10:FF:000005">
    <property type="entry name" value="Homoserine dehydrogenase"/>
    <property type="match status" value="1"/>
</dbReference>
<dbReference type="Gene3D" id="3.40.50.720">
    <property type="entry name" value="NAD(P)-binding Rossmann-like Domain"/>
    <property type="match status" value="1"/>
</dbReference>
<dbReference type="PROSITE" id="PS51671">
    <property type="entry name" value="ACT"/>
    <property type="match status" value="1"/>
</dbReference>
<dbReference type="PANTHER" id="PTHR43331:SF1">
    <property type="entry name" value="HOMOSERINE DEHYDROGENASE"/>
    <property type="match status" value="1"/>
</dbReference>
<name>A0A4V6I3J0_9HELI</name>
<comment type="catalytic activity">
    <reaction evidence="13">
        <text>L-homoserine + NADP(+) = L-aspartate 4-semialdehyde + NADPH + H(+)</text>
        <dbReference type="Rhea" id="RHEA:15761"/>
        <dbReference type="ChEBI" id="CHEBI:15378"/>
        <dbReference type="ChEBI" id="CHEBI:57476"/>
        <dbReference type="ChEBI" id="CHEBI:57783"/>
        <dbReference type="ChEBI" id="CHEBI:58349"/>
        <dbReference type="ChEBI" id="CHEBI:537519"/>
        <dbReference type="EC" id="1.1.1.3"/>
    </reaction>
</comment>
<dbReference type="PROSITE" id="PS01042">
    <property type="entry name" value="HOMOSER_DHGENASE"/>
    <property type="match status" value="1"/>
</dbReference>
<dbReference type="Pfam" id="PF00742">
    <property type="entry name" value="Homoserine_dh"/>
    <property type="match status" value="1"/>
</dbReference>
<evidence type="ECO:0000256" key="6">
    <source>
        <dbReference type="ARBA" id="ARBA00022605"/>
    </source>
</evidence>
<dbReference type="SUPFAM" id="SSF55021">
    <property type="entry name" value="ACT-like"/>
    <property type="match status" value="1"/>
</dbReference>
<keyword evidence="9 13" id="KW-0560">Oxidoreductase</keyword>
<protein>
    <recommendedName>
        <fullName evidence="5 13">Homoserine dehydrogenase</fullName>
        <ecNumber evidence="4 13">1.1.1.3</ecNumber>
    </recommendedName>
</protein>
<evidence type="ECO:0000256" key="5">
    <source>
        <dbReference type="ARBA" id="ARBA00013376"/>
    </source>
</evidence>
<gene>
    <name evidence="16" type="ORF">LS65_008095</name>
</gene>
<dbReference type="PANTHER" id="PTHR43331">
    <property type="entry name" value="HOMOSERINE DEHYDROGENASE"/>
    <property type="match status" value="1"/>
</dbReference>
<dbReference type="Gene3D" id="3.30.360.10">
    <property type="entry name" value="Dihydrodipicolinate Reductase, domain 2"/>
    <property type="match status" value="1"/>
</dbReference>
<dbReference type="Pfam" id="PF01842">
    <property type="entry name" value="ACT"/>
    <property type="match status" value="1"/>
</dbReference>
<dbReference type="NCBIfam" id="NF004976">
    <property type="entry name" value="PRK06349.1"/>
    <property type="match status" value="1"/>
</dbReference>
<proteinExistence type="inferred from homology"/>
<keyword evidence="7 13" id="KW-0791">Threonine biosynthesis</keyword>
<dbReference type="CDD" id="cd04881">
    <property type="entry name" value="ACT_HSDH-Hom"/>
    <property type="match status" value="1"/>
</dbReference>
<keyword evidence="17" id="KW-1185">Reference proteome</keyword>
<dbReference type="GO" id="GO:0004412">
    <property type="term" value="F:homoserine dehydrogenase activity"/>
    <property type="evidence" value="ECO:0007669"/>
    <property type="project" value="UniProtKB-EC"/>
</dbReference>
<evidence type="ECO:0000256" key="9">
    <source>
        <dbReference type="ARBA" id="ARBA00023002"/>
    </source>
</evidence>
<dbReference type="SUPFAM" id="SSF51735">
    <property type="entry name" value="NAD(P)-binding Rossmann-fold domains"/>
    <property type="match status" value="1"/>
</dbReference>
<dbReference type="PIRSF" id="PIRSF000098">
    <property type="entry name" value="Homoser_dehydrog"/>
    <property type="match status" value="1"/>
</dbReference>
<accession>A0A4V6I3J0</accession>
<dbReference type="GO" id="GO:0009088">
    <property type="term" value="P:threonine biosynthetic process"/>
    <property type="evidence" value="ECO:0007669"/>
    <property type="project" value="UniProtKB-UniPathway"/>
</dbReference>
<evidence type="ECO:0000313" key="17">
    <source>
        <dbReference type="Proteomes" id="UP000029707"/>
    </source>
</evidence>
<feature type="binding site" evidence="12">
    <location>
        <position position="109"/>
    </location>
    <ligand>
        <name>NADPH</name>
        <dbReference type="ChEBI" id="CHEBI:57783"/>
    </ligand>
</feature>
<dbReference type="Proteomes" id="UP000029707">
    <property type="component" value="Unassembled WGS sequence"/>
</dbReference>
<keyword evidence="10 13" id="KW-0486">Methionine biosynthesis</keyword>